<protein>
    <submittedName>
        <fullName evidence="2">Alpha-aminoadipic semialdehyde dehydrogenase</fullName>
    </submittedName>
</protein>
<dbReference type="AlphaFoldDB" id="A0AAE1HZ18"/>
<evidence type="ECO:0000313" key="3">
    <source>
        <dbReference type="Proteomes" id="UP001219518"/>
    </source>
</evidence>
<sequence length="230" mass="25867">MEVNVPEPEIITIDSDSEDDTPWPIKEEFKNGDGLDETLNEVVNGIENGNFREDACPACDLHGPPGQDSAHKCAYCKIPVHAFGCSVANCNGTEGYGGNDRICLPCSRKAQPTKKISCNPIWKCFTCGNKDLELKTIQTPGANLGREYYGCYSSLCTREKPFLFWAPKDKSTEKIVSPDKRVNVTERKRRGQKRSNSEHITNGTEQQSKRPMRQIHLPLRLRKSYVFETP</sequence>
<reference evidence="2" key="1">
    <citation type="submission" date="2021-07" db="EMBL/GenBank/DDBJ databases">
        <authorList>
            <person name="Catto M.A."/>
            <person name="Jacobson A."/>
            <person name="Kennedy G."/>
            <person name="Labadie P."/>
            <person name="Hunt B.G."/>
            <person name="Srinivasan R."/>
        </authorList>
    </citation>
    <scope>NUCLEOTIDE SEQUENCE</scope>
    <source>
        <strain evidence="2">PL_HMW_Pooled</strain>
        <tissue evidence="2">Head</tissue>
    </source>
</reference>
<comment type="caution">
    <text evidence="2">The sequence shown here is derived from an EMBL/GenBank/DDBJ whole genome shotgun (WGS) entry which is preliminary data.</text>
</comment>
<gene>
    <name evidence="2" type="ORF">KUF71_003656</name>
</gene>
<dbReference type="Proteomes" id="UP001219518">
    <property type="component" value="Unassembled WGS sequence"/>
</dbReference>
<name>A0AAE1HZ18_9NEOP</name>
<keyword evidence="3" id="KW-1185">Reference proteome</keyword>
<dbReference type="EMBL" id="JAHWGI010001401">
    <property type="protein sequence ID" value="KAK3929649.1"/>
    <property type="molecule type" value="Genomic_DNA"/>
</dbReference>
<feature type="region of interest" description="Disordered" evidence="1">
    <location>
        <begin position="185"/>
        <end position="214"/>
    </location>
</feature>
<evidence type="ECO:0000313" key="2">
    <source>
        <dbReference type="EMBL" id="KAK3929649.1"/>
    </source>
</evidence>
<accession>A0AAE1HZ18</accession>
<evidence type="ECO:0000256" key="1">
    <source>
        <dbReference type="SAM" id="MobiDB-lite"/>
    </source>
</evidence>
<proteinExistence type="predicted"/>
<reference evidence="2" key="2">
    <citation type="journal article" date="2023" name="BMC Genomics">
        <title>Pest status, molecular evolution, and epigenetic factors derived from the genome assembly of Frankliniella fusca, a thysanopteran phytovirus vector.</title>
        <authorList>
            <person name="Catto M.A."/>
            <person name="Labadie P.E."/>
            <person name="Jacobson A.L."/>
            <person name="Kennedy G.G."/>
            <person name="Srinivasan R."/>
            <person name="Hunt B.G."/>
        </authorList>
    </citation>
    <scope>NUCLEOTIDE SEQUENCE</scope>
    <source>
        <strain evidence="2">PL_HMW_Pooled</strain>
    </source>
</reference>
<organism evidence="2 3">
    <name type="scientific">Frankliniella fusca</name>
    <dbReference type="NCBI Taxonomy" id="407009"/>
    <lineage>
        <taxon>Eukaryota</taxon>
        <taxon>Metazoa</taxon>
        <taxon>Ecdysozoa</taxon>
        <taxon>Arthropoda</taxon>
        <taxon>Hexapoda</taxon>
        <taxon>Insecta</taxon>
        <taxon>Pterygota</taxon>
        <taxon>Neoptera</taxon>
        <taxon>Paraneoptera</taxon>
        <taxon>Thysanoptera</taxon>
        <taxon>Terebrantia</taxon>
        <taxon>Thripoidea</taxon>
        <taxon>Thripidae</taxon>
        <taxon>Frankliniella</taxon>
    </lineage>
</organism>